<dbReference type="InterPro" id="IPR004140">
    <property type="entry name" value="Exo70"/>
</dbReference>
<dbReference type="Proteomes" id="UP000663760">
    <property type="component" value="Chromosome 8"/>
</dbReference>
<keyword evidence="2 3" id="KW-0813">Transport</keyword>
<evidence type="ECO:0000259" key="4">
    <source>
        <dbReference type="Pfam" id="PF03081"/>
    </source>
</evidence>
<dbReference type="InterPro" id="IPR016159">
    <property type="entry name" value="Cullin_repeat-like_dom_sf"/>
</dbReference>
<protein>
    <recommendedName>
        <fullName evidence="3">Exocyst subunit Exo70 family protein</fullName>
    </recommendedName>
</protein>
<keyword evidence="6" id="KW-1185">Reference proteome</keyword>
<sequence>MDGWDGEEAAPPSAAGLAPPIEVMAAEMLILRRDAGAPAELGGRVLFDGGDRGDADRYLRAVDEIRRYLEVAGGSGASPQLAAAIQVAMARLEDEFRSILVTRVNAVEIDSLAANLSLASLSLADFSTEGSGGVSESYFGEDSAEVEEEGAEGSSFHYGETISRTSTTTSNNSYRFGSSIREVDLLPDDAIEDLRSIAERMVASGYARECFQVHGSVRKAAVDRSLCQLGVERISIGDVQRLDWEVLEGKIRRWIRAARVCIRVVFPSERRLWDQIFEGIVAAGGDDSPFVETVKGAAIRLLNFAEAISISRRTPEKLFKILDLHDALSELLPDVAYVFLRLRASDPIHTQATEIVHRLAEAARGILSEFESAVRQDPSRIPVPGGTVHPLTRYVMNYTSLISDYKATLTELIVAMPSSPTGSRSSETSGEGDTSLPMMEMDVPEVEGQSPLSAHVTWIIVLLQSNLESKATLYRDGALSHFFLMNNVHYIVHKVRGYPELREMIGDDYLKRLTVKYQQSATSYRRSTWKRVLQWLREEGLPSSGSFSSGISRSALRDRFRAFNSAFDEVHRAQALWTAPDPQLREELKISISELLIPAYRAFLGRFRHHIESGRHPEMYIKYSVEDLEVALSELFEGSSPSLHNRRRSHA</sequence>
<reference evidence="5" key="1">
    <citation type="submission" date="2020-02" db="EMBL/GenBank/DDBJ databases">
        <authorList>
            <person name="Scholz U."/>
            <person name="Mascher M."/>
            <person name="Fiebig A."/>
        </authorList>
    </citation>
    <scope>NUCLEOTIDE SEQUENCE</scope>
</reference>
<evidence type="ECO:0000256" key="2">
    <source>
        <dbReference type="ARBA" id="ARBA00022448"/>
    </source>
</evidence>
<dbReference type="AlphaFoldDB" id="A0A7I8KSJ8"/>
<proteinExistence type="inferred from homology"/>
<dbReference type="Gene3D" id="1.20.1280.170">
    <property type="entry name" value="Exocyst complex component Exo70"/>
    <property type="match status" value="1"/>
</dbReference>
<gene>
    <name evidence="5" type="ORF">SI8410_08011435</name>
</gene>
<keyword evidence="3" id="KW-0653">Protein transport</keyword>
<dbReference type="PANTHER" id="PTHR12542:SF7">
    <property type="entry name" value="EXOCYST SUBUNIT EXO70 FAMILY PROTEIN"/>
    <property type="match status" value="1"/>
</dbReference>
<dbReference type="OrthoDB" id="1922221at2759"/>
<dbReference type="PANTHER" id="PTHR12542">
    <property type="entry name" value="EXOCYST COMPLEX PROTEIN EXO70"/>
    <property type="match status" value="1"/>
</dbReference>
<organism evidence="5 6">
    <name type="scientific">Spirodela intermedia</name>
    <name type="common">Intermediate duckweed</name>
    <dbReference type="NCBI Taxonomy" id="51605"/>
    <lineage>
        <taxon>Eukaryota</taxon>
        <taxon>Viridiplantae</taxon>
        <taxon>Streptophyta</taxon>
        <taxon>Embryophyta</taxon>
        <taxon>Tracheophyta</taxon>
        <taxon>Spermatophyta</taxon>
        <taxon>Magnoliopsida</taxon>
        <taxon>Liliopsida</taxon>
        <taxon>Araceae</taxon>
        <taxon>Lemnoideae</taxon>
        <taxon>Spirodela</taxon>
    </lineage>
</organism>
<dbReference type="Pfam" id="PF03081">
    <property type="entry name" value="Exo70_C"/>
    <property type="match status" value="1"/>
</dbReference>
<dbReference type="GO" id="GO:0000145">
    <property type="term" value="C:exocyst"/>
    <property type="evidence" value="ECO:0007669"/>
    <property type="project" value="InterPro"/>
</dbReference>
<feature type="domain" description="Exocyst complex subunit Exo70 C-terminal" evidence="4">
    <location>
        <begin position="253"/>
        <end position="634"/>
    </location>
</feature>
<comment type="function">
    <text evidence="3">Component of the exocyst complex.</text>
</comment>
<dbReference type="EMBL" id="LR746271">
    <property type="protein sequence ID" value="CAA7400757.1"/>
    <property type="molecule type" value="Genomic_DNA"/>
</dbReference>
<dbReference type="InterPro" id="IPR046364">
    <property type="entry name" value="Exo70_C"/>
</dbReference>
<evidence type="ECO:0000256" key="1">
    <source>
        <dbReference type="ARBA" id="ARBA00006756"/>
    </source>
</evidence>
<evidence type="ECO:0000313" key="6">
    <source>
        <dbReference type="Proteomes" id="UP000663760"/>
    </source>
</evidence>
<dbReference type="GO" id="GO:0005546">
    <property type="term" value="F:phosphatidylinositol-4,5-bisphosphate binding"/>
    <property type="evidence" value="ECO:0007669"/>
    <property type="project" value="InterPro"/>
</dbReference>
<evidence type="ECO:0000313" key="5">
    <source>
        <dbReference type="EMBL" id="CAA7400757.1"/>
    </source>
</evidence>
<dbReference type="GO" id="GO:0006887">
    <property type="term" value="P:exocytosis"/>
    <property type="evidence" value="ECO:0007669"/>
    <property type="project" value="UniProtKB-KW"/>
</dbReference>
<comment type="similarity">
    <text evidence="1 3">Belongs to the EXO70 family.</text>
</comment>
<accession>A0A7I8KSJ8</accession>
<name>A0A7I8KSJ8_SPIIN</name>
<dbReference type="SUPFAM" id="SSF74788">
    <property type="entry name" value="Cullin repeat-like"/>
    <property type="match status" value="1"/>
</dbReference>
<evidence type="ECO:0000256" key="3">
    <source>
        <dbReference type="RuleBase" id="RU365026"/>
    </source>
</evidence>
<keyword evidence="3" id="KW-0268">Exocytosis</keyword>
<dbReference type="GO" id="GO:0015031">
    <property type="term" value="P:protein transport"/>
    <property type="evidence" value="ECO:0007669"/>
    <property type="project" value="UniProtKB-KW"/>
</dbReference>
<dbReference type="Pfam" id="PF20669">
    <property type="entry name" value="Exo70_N"/>
    <property type="match status" value="1"/>
</dbReference>